<dbReference type="PANTHER" id="PTHR46509">
    <property type="entry name" value="PHOSPHOADENOSINE PHOSPHOSULFATE REDUCTASE"/>
    <property type="match status" value="1"/>
</dbReference>
<dbReference type="Pfam" id="PF01507">
    <property type="entry name" value="PAPS_reduct"/>
    <property type="match status" value="1"/>
</dbReference>
<comment type="pathway">
    <text evidence="3">Sulfur metabolism; hydrogen sulfide biosynthesis; sulfite from sulfate.</text>
</comment>
<organism evidence="5">
    <name type="scientific">freshwater metagenome</name>
    <dbReference type="NCBI Taxonomy" id="449393"/>
    <lineage>
        <taxon>unclassified sequences</taxon>
        <taxon>metagenomes</taxon>
        <taxon>ecological metagenomes</taxon>
    </lineage>
</organism>
<feature type="domain" description="Phosphoadenosine phosphosulphate reductase" evidence="4">
    <location>
        <begin position="60"/>
        <end position="214"/>
    </location>
</feature>
<dbReference type="PANTHER" id="PTHR46509:SF1">
    <property type="entry name" value="PHOSPHOADENOSINE PHOSPHOSULFATE REDUCTASE"/>
    <property type="match status" value="1"/>
</dbReference>
<dbReference type="GO" id="GO:0019379">
    <property type="term" value="P:sulfate assimilation, phosphoadenylyl sulfate reduction by phosphoadenylyl-sulfate reductase (thioredoxin)"/>
    <property type="evidence" value="ECO:0007669"/>
    <property type="project" value="InterPro"/>
</dbReference>
<accession>A0A6J6F5B2</accession>
<gene>
    <name evidence="5" type="ORF">UFOPK1493_03171</name>
</gene>
<evidence type="ECO:0000259" key="4">
    <source>
        <dbReference type="Pfam" id="PF01507"/>
    </source>
</evidence>
<evidence type="ECO:0000313" key="5">
    <source>
        <dbReference type="EMBL" id="CAB4582273.1"/>
    </source>
</evidence>
<dbReference type="InterPro" id="IPR004511">
    <property type="entry name" value="PAPS/APS_Rdtase"/>
</dbReference>
<dbReference type="InterPro" id="IPR014729">
    <property type="entry name" value="Rossmann-like_a/b/a_fold"/>
</dbReference>
<dbReference type="EMBL" id="CAEZSR010000162">
    <property type="protein sequence ID" value="CAB4582273.1"/>
    <property type="molecule type" value="Genomic_DNA"/>
</dbReference>
<dbReference type="InterPro" id="IPR002500">
    <property type="entry name" value="PAPS_reduct_dom"/>
</dbReference>
<protein>
    <submittedName>
        <fullName evidence="5">Unannotated protein</fullName>
    </submittedName>
</protein>
<dbReference type="GO" id="GO:0005737">
    <property type="term" value="C:cytoplasm"/>
    <property type="evidence" value="ECO:0007669"/>
    <property type="project" value="TreeGrafter"/>
</dbReference>
<dbReference type="NCBIfam" id="NF002537">
    <property type="entry name" value="PRK02090.1"/>
    <property type="match status" value="1"/>
</dbReference>
<dbReference type="Gene3D" id="3.40.50.620">
    <property type="entry name" value="HUPs"/>
    <property type="match status" value="1"/>
</dbReference>
<keyword evidence="2" id="KW-0560">Oxidoreductase</keyword>
<dbReference type="GO" id="GO:0004604">
    <property type="term" value="F:phosphoadenylyl-sulfate reductase (thioredoxin) activity"/>
    <property type="evidence" value="ECO:0007669"/>
    <property type="project" value="InterPro"/>
</dbReference>
<dbReference type="PIRSF" id="PIRSF000857">
    <property type="entry name" value="PAPS_reductase"/>
    <property type="match status" value="1"/>
</dbReference>
<dbReference type="SUPFAM" id="SSF52402">
    <property type="entry name" value="Adenine nucleotide alpha hydrolases-like"/>
    <property type="match status" value="1"/>
</dbReference>
<dbReference type="CDD" id="cd23945">
    <property type="entry name" value="PAPS_reductase"/>
    <property type="match status" value="1"/>
</dbReference>
<evidence type="ECO:0000256" key="2">
    <source>
        <dbReference type="ARBA" id="ARBA00023002"/>
    </source>
</evidence>
<dbReference type="AlphaFoldDB" id="A0A6J6F5B2"/>
<comment type="similarity">
    <text evidence="1">Belongs to the PAPS reductase family. CysH subfamily.</text>
</comment>
<name>A0A6J6F5B2_9ZZZZ</name>
<proteinExistence type="inferred from homology"/>
<sequence length="238" mass="25763">MGRVSSVTDAAAPSFDASQLDLDALNALNQAFEAHGDATRMIRWLVDTIPVDRLIVASAMTSDTVLVDVAAKVAPGIEVLFLDTGYHFGETLETVDAVERKYPIKLVVTPAPPIGDARYETDPDGCCHERKVLPLEQGLAGRLGWISGVRRSDSEVRANTPFVQIDKRGLVKLNPLAAWTDADLATYAAIHEVPLNPLLDQGYPSIGCWPCTRKPSDGEHARAGRWSAHGKTECGLHL</sequence>
<evidence type="ECO:0000256" key="1">
    <source>
        <dbReference type="ARBA" id="ARBA00009732"/>
    </source>
</evidence>
<dbReference type="HAMAP" id="MF_00063">
    <property type="entry name" value="CysH"/>
    <property type="match status" value="1"/>
</dbReference>
<evidence type="ECO:0000256" key="3">
    <source>
        <dbReference type="ARBA" id="ARBA00024327"/>
    </source>
</evidence>
<reference evidence="5" key="1">
    <citation type="submission" date="2020-05" db="EMBL/GenBank/DDBJ databases">
        <authorList>
            <person name="Chiriac C."/>
            <person name="Salcher M."/>
            <person name="Ghai R."/>
            <person name="Kavagutti S V."/>
        </authorList>
    </citation>
    <scope>NUCLEOTIDE SEQUENCE</scope>
</reference>